<feature type="region of interest" description="Disordered" evidence="1">
    <location>
        <begin position="1"/>
        <end position="35"/>
    </location>
</feature>
<organism evidence="2">
    <name type="scientific">hydrothermal vent metagenome</name>
    <dbReference type="NCBI Taxonomy" id="652676"/>
    <lineage>
        <taxon>unclassified sequences</taxon>
        <taxon>metagenomes</taxon>
        <taxon>ecological metagenomes</taxon>
    </lineage>
</organism>
<evidence type="ECO:0000313" key="2">
    <source>
        <dbReference type="EMBL" id="VAX27554.1"/>
    </source>
</evidence>
<protein>
    <submittedName>
        <fullName evidence="2">Uncharacterized protein</fullName>
    </submittedName>
</protein>
<name>A0A3B1CUM6_9ZZZZ</name>
<proteinExistence type="predicted"/>
<reference evidence="2" key="1">
    <citation type="submission" date="2018-06" db="EMBL/GenBank/DDBJ databases">
        <authorList>
            <person name="Zhirakovskaya E."/>
        </authorList>
    </citation>
    <scope>NUCLEOTIDE SEQUENCE</scope>
</reference>
<dbReference type="AlphaFoldDB" id="A0A3B1CUM6"/>
<sequence length="81" mass="9082">MGSEKIAQQKEVDTQSVQQKKSKNTAVNMMDNRPEAAAQRKMQAIMQGASQTVQRAPEEEEMAQGKFEIQRAPEEEEMAQG</sequence>
<accession>A0A3B1CUM6</accession>
<evidence type="ECO:0000256" key="1">
    <source>
        <dbReference type="SAM" id="MobiDB-lite"/>
    </source>
</evidence>
<feature type="compositionally biased region" description="Polar residues" evidence="1">
    <location>
        <begin position="14"/>
        <end position="27"/>
    </location>
</feature>
<dbReference type="EMBL" id="UOGF01000030">
    <property type="protein sequence ID" value="VAX27554.1"/>
    <property type="molecule type" value="Genomic_DNA"/>
</dbReference>
<gene>
    <name evidence="2" type="ORF">MNBD_NITROSPIRAE01-1075</name>
</gene>